<dbReference type="Gene3D" id="3.40.50.1100">
    <property type="match status" value="2"/>
</dbReference>
<dbReference type="GO" id="GO:0006094">
    <property type="term" value="P:gluconeogenesis"/>
    <property type="evidence" value="ECO:0007669"/>
    <property type="project" value="UniProtKB-KW"/>
</dbReference>
<dbReference type="GeneID" id="64856200"/>
<dbReference type="Pfam" id="PF00291">
    <property type="entry name" value="PALP"/>
    <property type="match status" value="1"/>
</dbReference>
<evidence type="ECO:0000256" key="6">
    <source>
        <dbReference type="ARBA" id="ARBA00022432"/>
    </source>
</evidence>
<dbReference type="InterPro" id="IPR000634">
    <property type="entry name" value="Ser/Thr_deHydtase_PyrdxlP-BS"/>
</dbReference>
<dbReference type="Proteomes" id="UP000644660">
    <property type="component" value="Unassembled WGS sequence"/>
</dbReference>
<reference evidence="12 13" key="1">
    <citation type="submission" date="2020-05" db="EMBL/GenBank/DDBJ databases">
        <authorList>
            <person name="Casaregola S."/>
            <person name="Devillers H."/>
            <person name="Grondin C."/>
        </authorList>
    </citation>
    <scope>NUCLEOTIDE SEQUENCE [LARGE SCALE GENOMIC DNA]</scope>
    <source>
        <strain evidence="12 13">CLIB 1767</strain>
    </source>
</reference>
<gene>
    <name evidence="12" type="ORF">KABA2_02S10582</name>
</gene>
<comment type="pathway">
    <text evidence="3">Carbohydrate biosynthesis; gluconeogenesis.</text>
</comment>
<keyword evidence="6" id="KW-0312">Gluconeogenesis</keyword>
<evidence type="ECO:0000256" key="3">
    <source>
        <dbReference type="ARBA" id="ARBA00004742"/>
    </source>
</evidence>
<evidence type="ECO:0000313" key="13">
    <source>
        <dbReference type="Proteomes" id="UP000644660"/>
    </source>
</evidence>
<evidence type="ECO:0000256" key="9">
    <source>
        <dbReference type="ARBA" id="ARBA00023239"/>
    </source>
</evidence>
<evidence type="ECO:0000256" key="5">
    <source>
        <dbReference type="ARBA" id="ARBA00012093"/>
    </source>
</evidence>
<dbReference type="OrthoDB" id="7773036at2759"/>
<dbReference type="GO" id="GO:0006567">
    <property type="term" value="P:L-threonine catabolic process"/>
    <property type="evidence" value="ECO:0007669"/>
    <property type="project" value="TreeGrafter"/>
</dbReference>
<dbReference type="EC" id="4.3.1.17" evidence="5"/>
<evidence type="ECO:0000256" key="1">
    <source>
        <dbReference type="ARBA" id="ARBA00001933"/>
    </source>
</evidence>
<name>A0A8H2VD05_9SACH</name>
<dbReference type="FunFam" id="3.40.50.1100:FF:000040">
    <property type="entry name" value="L-serine dehydratase, putative"/>
    <property type="match status" value="1"/>
</dbReference>
<keyword evidence="7" id="KW-0963">Cytoplasm</keyword>
<dbReference type="PANTHER" id="PTHR48078">
    <property type="entry name" value="THREONINE DEHYDRATASE, MITOCHONDRIAL-RELATED"/>
    <property type="match status" value="1"/>
</dbReference>
<dbReference type="GO" id="GO:0005737">
    <property type="term" value="C:cytoplasm"/>
    <property type="evidence" value="ECO:0007669"/>
    <property type="project" value="UniProtKB-SubCell"/>
</dbReference>
<feature type="domain" description="Tryptophan synthase beta chain-like PALP" evidence="11">
    <location>
        <begin position="11"/>
        <end position="324"/>
    </location>
</feature>
<evidence type="ECO:0000256" key="10">
    <source>
        <dbReference type="ARBA" id="ARBA00049406"/>
    </source>
</evidence>
<evidence type="ECO:0000313" key="12">
    <source>
        <dbReference type="EMBL" id="CAB4253050.1"/>
    </source>
</evidence>
<evidence type="ECO:0000256" key="7">
    <source>
        <dbReference type="ARBA" id="ARBA00022490"/>
    </source>
</evidence>
<evidence type="ECO:0000259" key="11">
    <source>
        <dbReference type="Pfam" id="PF00291"/>
    </source>
</evidence>
<dbReference type="PROSITE" id="PS00165">
    <property type="entry name" value="DEHYDRATASE_SER_THR"/>
    <property type="match status" value="1"/>
</dbReference>
<comment type="catalytic activity">
    <reaction evidence="10">
        <text>L-serine = pyruvate + NH4(+)</text>
        <dbReference type="Rhea" id="RHEA:19169"/>
        <dbReference type="ChEBI" id="CHEBI:15361"/>
        <dbReference type="ChEBI" id="CHEBI:28938"/>
        <dbReference type="ChEBI" id="CHEBI:33384"/>
        <dbReference type="EC" id="4.3.1.17"/>
    </reaction>
</comment>
<keyword evidence="9" id="KW-0456">Lyase</keyword>
<keyword evidence="13" id="KW-1185">Reference proteome</keyword>
<dbReference type="GO" id="GO:0006565">
    <property type="term" value="P:L-serine catabolic process"/>
    <property type="evidence" value="ECO:0007669"/>
    <property type="project" value="TreeGrafter"/>
</dbReference>
<comment type="cofactor">
    <cofactor evidence="1">
        <name>pyridoxal 5'-phosphate</name>
        <dbReference type="ChEBI" id="CHEBI:597326"/>
    </cofactor>
</comment>
<sequence>MTNALENVPVYNKTPLIREFLSTDPESPQTYIKYETLQPGRSFKSRGIGTLIRSRVNETRKSGNKSVHVFSSSGGNAGYAAAVTCSRLSLPCTVVVPLTTKIHMIKKIRDVGAEVVVIGEHWKEADSHLTNEIIGKIDKSKTEAIYVHPFNDPVIWEGHSTMVDEIVESLKEDKIDFSRVKGIVCSIGGGGLYNGIMTGLCRHNLADKIPVIAVETVGTDALYQSLKRDEMITLDKIRSVASSLGSVYVTPETFEFAKKYSTKSIALTDDEVVKTSLKYTDFSNYITEPACAAAIHLGFYPEITERTLGHKLDKNDIIIIIACGGSTCTYKDLEDMAANF</sequence>
<proteinExistence type="inferred from homology"/>
<dbReference type="GO" id="GO:0030170">
    <property type="term" value="F:pyridoxal phosphate binding"/>
    <property type="evidence" value="ECO:0007669"/>
    <property type="project" value="InterPro"/>
</dbReference>
<dbReference type="InterPro" id="IPR050147">
    <property type="entry name" value="Ser/Thr_Dehydratase"/>
</dbReference>
<comment type="similarity">
    <text evidence="4">Belongs to the serine/threonine dehydratase family.</text>
</comment>
<dbReference type="GO" id="GO:0004794">
    <property type="term" value="F:threonine deaminase activity"/>
    <property type="evidence" value="ECO:0007669"/>
    <property type="project" value="TreeGrafter"/>
</dbReference>
<dbReference type="GO" id="GO:0009097">
    <property type="term" value="P:isoleucine biosynthetic process"/>
    <property type="evidence" value="ECO:0007669"/>
    <property type="project" value="TreeGrafter"/>
</dbReference>
<evidence type="ECO:0000256" key="4">
    <source>
        <dbReference type="ARBA" id="ARBA00010869"/>
    </source>
</evidence>
<dbReference type="PANTHER" id="PTHR48078:SF2">
    <property type="entry name" value="CATABOLIC L-SERINE_THREONINE DEHYDRATASE"/>
    <property type="match status" value="1"/>
</dbReference>
<organism evidence="12 13">
    <name type="scientific">Maudiozyma barnettii</name>
    <dbReference type="NCBI Taxonomy" id="61262"/>
    <lineage>
        <taxon>Eukaryota</taxon>
        <taxon>Fungi</taxon>
        <taxon>Dikarya</taxon>
        <taxon>Ascomycota</taxon>
        <taxon>Saccharomycotina</taxon>
        <taxon>Saccharomycetes</taxon>
        <taxon>Saccharomycetales</taxon>
        <taxon>Saccharomycetaceae</taxon>
        <taxon>Maudiozyma</taxon>
    </lineage>
</organism>
<dbReference type="RefSeq" id="XP_041405088.1">
    <property type="nucleotide sequence ID" value="XM_041549154.1"/>
</dbReference>
<protein>
    <recommendedName>
        <fullName evidence="5">L-serine ammonia-lyase</fullName>
        <ecNumber evidence="5">4.3.1.17</ecNumber>
    </recommendedName>
</protein>
<dbReference type="SUPFAM" id="SSF53686">
    <property type="entry name" value="Tryptophan synthase beta subunit-like PLP-dependent enzymes"/>
    <property type="match status" value="1"/>
</dbReference>
<evidence type="ECO:0000256" key="8">
    <source>
        <dbReference type="ARBA" id="ARBA00022898"/>
    </source>
</evidence>
<keyword evidence="8" id="KW-0663">Pyridoxal phosphate</keyword>
<dbReference type="InterPro" id="IPR036052">
    <property type="entry name" value="TrpB-like_PALP_sf"/>
</dbReference>
<dbReference type="InterPro" id="IPR001926">
    <property type="entry name" value="TrpB-like_PALP"/>
</dbReference>
<comment type="caution">
    <text evidence="12">The sequence shown here is derived from an EMBL/GenBank/DDBJ whole genome shotgun (WGS) entry which is preliminary data.</text>
</comment>
<dbReference type="AlphaFoldDB" id="A0A8H2VD05"/>
<dbReference type="GO" id="GO:0003941">
    <property type="term" value="F:L-serine ammonia-lyase activity"/>
    <property type="evidence" value="ECO:0007669"/>
    <property type="project" value="UniProtKB-EC"/>
</dbReference>
<comment type="subcellular location">
    <subcellularLocation>
        <location evidence="2">Cytoplasm</location>
    </subcellularLocation>
</comment>
<dbReference type="EMBL" id="CAEFZW010000002">
    <property type="protein sequence ID" value="CAB4253050.1"/>
    <property type="molecule type" value="Genomic_DNA"/>
</dbReference>
<accession>A0A8H2VD05</accession>
<evidence type="ECO:0000256" key="2">
    <source>
        <dbReference type="ARBA" id="ARBA00004496"/>
    </source>
</evidence>